<comment type="caution">
    <text evidence="2">The sequence shown here is derived from an EMBL/GenBank/DDBJ whole genome shotgun (WGS) entry which is preliminary data.</text>
</comment>
<feature type="non-terminal residue" evidence="2">
    <location>
        <position position="1"/>
    </location>
</feature>
<evidence type="ECO:0000313" key="3">
    <source>
        <dbReference type="Proteomes" id="UP000032702"/>
    </source>
</evidence>
<feature type="compositionally biased region" description="Low complexity" evidence="1">
    <location>
        <begin position="10"/>
        <end position="22"/>
    </location>
</feature>
<evidence type="ECO:0000256" key="1">
    <source>
        <dbReference type="SAM" id="MobiDB-lite"/>
    </source>
</evidence>
<organism evidence="2 3">
    <name type="scientific">Stigmatella aurantiaca (strain DW4/3-1)</name>
    <dbReference type="NCBI Taxonomy" id="378806"/>
    <lineage>
        <taxon>Bacteria</taxon>
        <taxon>Pseudomonadati</taxon>
        <taxon>Myxococcota</taxon>
        <taxon>Myxococcia</taxon>
        <taxon>Myxococcales</taxon>
        <taxon>Cystobacterineae</taxon>
        <taxon>Archangiaceae</taxon>
        <taxon>Stigmatella</taxon>
    </lineage>
</organism>
<dbReference type="Proteomes" id="UP000032702">
    <property type="component" value="Unassembled WGS sequence"/>
</dbReference>
<accession>Q08U02</accession>
<name>Q08U02_STIAD</name>
<protein>
    <submittedName>
        <fullName evidence="2">Uncharacterized protein</fullName>
    </submittedName>
</protein>
<evidence type="ECO:0000313" key="2">
    <source>
        <dbReference type="EMBL" id="EAU63944.1"/>
    </source>
</evidence>
<proteinExistence type="predicted"/>
<feature type="region of interest" description="Disordered" evidence="1">
    <location>
        <begin position="1"/>
        <end position="39"/>
    </location>
</feature>
<reference evidence="2 3" key="1">
    <citation type="submission" date="2006-04" db="EMBL/GenBank/DDBJ databases">
        <authorList>
            <person name="Nierman W.C."/>
        </authorList>
    </citation>
    <scope>NUCLEOTIDE SEQUENCE [LARGE SCALE GENOMIC DNA]</scope>
    <source>
        <strain evidence="2 3">DW4/3-1</strain>
    </source>
</reference>
<dbReference type="AlphaFoldDB" id="Q08U02"/>
<dbReference type="EMBL" id="AAMD01000137">
    <property type="protein sequence ID" value="EAU63944.1"/>
    <property type="molecule type" value="Genomic_DNA"/>
</dbReference>
<gene>
    <name evidence="2" type="ORF">STIAU_2197</name>
</gene>
<sequence>PRTAASTHASPFSSTKPSSFPPSRRRWNTSAAGRPPPPLAIFASHWLMRSASR</sequence>